<keyword evidence="1" id="KW-0732">Signal</keyword>
<feature type="domain" description="DUF4189" evidence="2">
    <location>
        <begin position="33"/>
        <end position="142"/>
    </location>
</feature>
<feature type="chain" id="PRO_5003202857" description="DUF4189 domain-containing protein" evidence="1">
    <location>
        <begin position="28"/>
        <end position="151"/>
    </location>
</feature>
<name>E5XNW1_SEGRC</name>
<protein>
    <recommendedName>
        <fullName evidence="2">DUF4189 domain-containing protein</fullName>
    </recommendedName>
</protein>
<evidence type="ECO:0000256" key="1">
    <source>
        <dbReference type="SAM" id="SignalP"/>
    </source>
</evidence>
<gene>
    <name evidence="3" type="ORF">HMPREF9336_01182</name>
</gene>
<evidence type="ECO:0000313" key="4">
    <source>
        <dbReference type="Proteomes" id="UP000004816"/>
    </source>
</evidence>
<dbReference type="OrthoDB" id="3483193at2"/>
<dbReference type="AlphaFoldDB" id="E5XNW1"/>
<feature type="signal peptide" evidence="1">
    <location>
        <begin position="1"/>
        <end position="27"/>
    </location>
</feature>
<organism evidence="3 4">
    <name type="scientific">Segniliparus rugosus (strain ATCC BAA-974 / DSM 45345 / CCUG 50838 / CIP 108380 / JCM 13579 / CDC 945)</name>
    <dbReference type="NCBI Taxonomy" id="679197"/>
    <lineage>
        <taxon>Bacteria</taxon>
        <taxon>Bacillati</taxon>
        <taxon>Actinomycetota</taxon>
        <taxon>Actinomycetes</taxon>
        <taxon>Mycobacteriales</taxon>
        <taxon>Segniliparaceae</taxon>
        <taxon>Segniliparus</taxon>
    </lineage>
</organism>
<dbReference type="HOGENOM" id="CLU_1730126_0_0_11"/>
<comment type="caution">
    <text evidence="3">The sequence shown here is derived from an EMBL/GenBank/DDBJ whole genome shotgun (WGS) entry which is preliminary data.</text>
</comment>
<reference evidence="3 4" key="1">
    <citation type="journal article" date="2011" name="Stand. Genomic Sci.">
        <title>High quality draft genome sequence of Segniliparus rugosus CDC 945(T)= (ATCC BAA-974(T)).</title>
        <authorList>
            <person name="Earl A.M."/>
            <person name="Desjardins C.A."/>
            <person name="Fitzgerald M.G."/>
            <person name="Arachchi H.M."/>
            <person name="Zeng Q."/>
            <person name="Mehta T."/>
            <person name="Griggs A."/>
            <person name="Birren B.W."/>
            <person name="Toney N.C."/>
            <person name="Carr J."/>
            <person name="Posey J."/>
            <person name="Butler W.R."/>
        </authorList>
    </citation>
    <scope>NUCLEOTIDE SEQUENCE [LARGE SCALE GENOMIC DNA]</scope>
    <source>
        <strain evidence="4">ATCC BAA-974 / DSM 45345 / CCUG 50838 / CIP 108380 / JCM 13579 / CDC 945</strain>
    </source>
</reference>
<dbReference type="InterPro" id="IPR025240">
    <property type="entry name" value="DUF4189"/>
</dbReference>
<evidence type="ECO:0000313" key="3">
    <source>
        <dbReference type="EMBL" id="EFV13956.1"/>
    </source>
</evidence>
<evidence type="ECO:0000259" key="2">
    <source>
        <dbReference type="Pfam" id="PF13827"/>
    </source>
</evidence>
<dbReference type="EMBL" id="ACZI02000003">
    <property type="protein sequence ID" value="EFV13956.1"/>
    <property type="molecule type" value="Genomic_DNA"/>
</dbReference>
<dbReference type="Pfam" id="PF13827">
    <property type="entry name" value="DUF4189"/>
    <property type="match status" value="1"/>
</dbReference>
<proteinExistence type="predicted"/>
<dbReference type="RefSeq" id="WP_007468751.1">
    <property type="nucleotide sequence ID" value="NZ_KI391954.1"/>
</dbReference>
<sequence length="151" mass="15468">MRLLPAVMASAALALAPVAASMSTAAADDIWNAAIAVSPSTGAVGTISGPASRKFEENAAKDLCARNGATDCQVVTSFTNTCATVAKGVTTSKGEDGKDVRNAQFFAELGGDDDDETDARQVRVLDACKAGAQECVLVTTYCAAFEQRTGI</sequence>
<keyword evidence="4" id="KW-1185">Reference proteome</keyword>
<dbReference type="Proteomes" id="UP000004816">
    <property type="component" value="Unassembled WGS sequence"/>
</dbReference>
<accession>E5XNW1</accession>